<organism evidence="3 4">
    <name type="scientific">Fistulifera solaris</name>
    <name type="common">Oleaginous diatom</name>
    <dbReference type="NCBI Taxonomy" id="1519565"/>
    <lineage>
        <taxon>Eukaryota</taxon>
        <taxon>Sar</taxon>
        <taxon>Stramenopiles</taxon>
        <taxon>Ochrophyta</taxon>
        <taxon>Bacillariophyta</taxon>
        <taxon>Bacillariophyceae</taxon>
        <taxon>Bacillariophycidae</taxon>
        <taxon>Naviculales</taxon>
        <taxon>Naviculaceae</taxon>
        <taxon>Fistulifera</taxon>
    </lineage>
</organism>
<dbReference type="EMBL" id="BDSP01000114">
    <property type="protein sequence ID" value="GAX17225.1"/>
    <property type="molecule type" value="Genomic_DNA"/>
</dbReference>
<keyword evidence="3" id="KW-0808">Transferase</keyword>
<dbReference type="Gene3D" id="1.10.510.10">
    <property type="entry name" value="Transferase(Phosphotransferase) domain 1"/>
    <property type="match status" value="1"/>
</dbReference>
<dbReference type="PANTHER" id="PTHR43173:SF12">
    <property type="entry name" value="PROTEIN KINASE SUPERFAMILY PROTEIN"/>
    <property type="match status" value="1"/>
</dbReference>
<dbReference type="InterPro" id="IPR051130">
    <property type="entry name" value="Mito_struct-func_regulator"/>
</dbReference>
<feature type="signal peptide" evidence="1">
    <location>
        <begin position="1"/>
        <end position="18"/>
    </location>
</feature>
<evidence type="ECO:0000313" key="4">
    <source>
        <dbReference type="Proteomes" id="UP000198406"/>
    </source>
</evidence>
<reference evidence="3 4" key="1">
    <citation type="journal article" date="2015" name="Plant Cell">
        <title>Oil accumulation by the oleaginous diatom Fistulifera solaris as revealed by the genome and transcriptome.</title>
        <authorList>
            <person name="Tanaka T."/>
            <person name="Maeda Y."/>
            <person name="Veluchamy A."/>
            <person name="Tanaka M."/>
            <person name="Abida H."/>
            <person name="Marechal E."/>
            <person name="Bowler C."/>
            <person name="Muto M."/>
            <person name="Sunaga Y."/>
            <person name="Tanaka M."/>
            <person name="Yoshino T."/>
            <person name="Taniguchi T."/>
            <person name="Fukuda Y."/>
            <person name="Nemoto M."/>
            <person name="Matsumoto M."/>
            <person name="Wong P.S."/>
            <person name="Aburatani S."/>
            <person name="Fujibuchi W."/>
        </authorList>
    </citation>
    <scope>NUCLEOTIDE SEQUENCE [LARGE SCALE GENOMIC DNA]</scope>
    <source>
        <strain evidence="3 4">JPCC DA0580</strain>
    </source>
</reference>
<dbReference type="PANTHER" id="PTHR43173">
    <property type="entry name" value="ABC1 FAMILY PROTEIN"/>
    <property type="match status" value="1"/>
</dbReference>
<feature type="chain" id="PRO_5012509556" evidence="1">
    <location>
        <begin position="19"/>
        <end position="586"/>
    </location>
</feature>
<sequence length="586" mass="64993">MKIVTILVNALLFQCTQSLQLPIPTRETSTTSRYSAISSDIPSSNSESVEFPPPLSPVERLKRGATFWSTAVPIIASYYGLISRIKLQELILDNPMTQEEIESLWDAQHQDGAKKLAETITQLKGFYVKTAQIISSRQDLFPKQYTEALSGFTDNLDPMPASLAKAVIESELLHADEKFEDIFVEFDETPLGSASIAQCHRAVLTEKYGGKQVAVKIQRPSIESKLLGDVANLVAITKAFRDNPNLPLDYYTVFSELQRQLADEFDFVAEAVAMDRIYSALSRAPDGSPREIPLVLPRPVRGLISKRVLVMDYLDGVPLSRAREAMIQKGIDPESPQAKLFGRKLLSALTESFGRNILETGFFHADPHPGNIFVLNDGRIGLIDFGQVKQINGRNRETLCKVMIALAERDDNVQKDLDLVGKLALELGVELNENAKPEAAAAVGIWLFDGSAKTLPGGYDLGEFDPNSPVKELKSFPQDLVLVGRSSILIKGLSSRLGIPWSLAKEWAPIARTVLNGDVAEKSTSTESGSDSRVRFKHVVKALKQWSKGRATRLFRKLPPKLQTRAASILLKMEERKTRRNLLLRN</sequence>
<dbReference type="AlphaFoldDB" id="A0A1Z5JT71"/>
<dbReference type="InterPro" id="IPR000719">
    <property type="entry name" value="Prot_kinase_dom"/>
</dbReference>
<name>A0A1Z5JT71_FISSO</name>
<dbReference type="GO" id="GO:0005524">
    <property type="term" value="F:ATP binding"/>
    <property type="evidence" value="ECO:0007669"/>
    <property type="project" value="InterPro"/>
</dbReference>
<dbReference type="InterPro" id="IPR004147">
    <property type="entry name" value="ABC1_dom"/>
</dbReference>
<dbReference type="CDD" id="cd05121">
    <property type="entry name" value="ABC1_ADCK3-like"/>
    <property type="match status" value="1"/>
</dbReference>
<evidence type="ECO:0000259" key="2">
    <source>
        <dbReference type="PROSITE" id="PS50011"/>
    </source>
</evidence>
<feature type="domain" description="Protein kinase" evidence="2">
    <location>
        <begin position="185"/>
        <end position="534"/>
    </location>
</feature>
<proteinExistence type="predicted"/>
<gene>
    <name evidence="3" type="ORF">FisN_10Lh079</name>
</gene>
<dbReference type="OrthoDB" id="427480at2759"/>
<evidence type="ECO:0000256" key="1">
    <source>
        <dbReference type="SAM" id="SignalP"/>
    </source>
</evidence>
<keyword evidence="4" id="KW-1185">Reference proteome</keyword>
<evidence type="ECO:0000313" key="3">
    <source>
        <dbReference type="EMBL" id="GAX17225.1"/>
    </source>
</evidence>
<accession>A0A1Z5JT71</accession>
<dbReference type="GO" id="GO:0004672">
    <property type="term" value="F:protein kinase activity"/>
    <property type="evidence" value="ECO:0007669"/>
    <property type="project" value="InterPro"/>
</dbReference>
<dbReference type="PROSITE" id="PS50011">
    <property type="entry name" value="PROTEIN_KINASE_DOM"/>
    <property type="match status" value="1"/>
</dbReference>
<protein>
    <submittedName>
        <fullName evidence="3">AarF domain-containing kinase</fullName>
    </submittedName>
</protein>
<dbReference type="SUPFAM" id="SSF56112">
    <property type="entry name" value="Protein kinase-like (PK-like)"/>
    <property type="match status" value="1"/>
</dbReference>
<dbReference type="InParanoid" id="A0A1Z5JT71"/>
<dbReference type="Proteomes" id="UP000198406">
    <property type="component" value="Unassembled WGS sequence"/>
</dbReference>
<dbReference type="InterPro" id="IPR011009">
    <property type="entry name" value="Kinase-like_dom_sf"/>
</dbReference>
<comment type="caution">
    <text evidence="3">The sequence shown here is derived from an EMBL/GenBank/DDBJ whole genome shotgun (WGS) entry which is preliminary data.</text>
</comment>
<keyword evidence="3" id="KW-0418">Kinase</keyword>
<keyword evidence="1" id="KW-0732">Signal</keyword>
<dbReference type="Pfam" id="PF03109">
    <property type="entry name" value="ABC1"/>
    <property type="match status" value="1"/>
</dbReference>